<gene>
    <name evidence="2" type="ORF">EZS28_042969</name>
</gene>
<dbReference type="Proteomes" id="UP000324800">
    <property type="component" value="Unassembled WGS sequence"/>
</dbReference>
<feature type="region of interest" description="Disordered" evidence="1">
    <location>
        <begin position="1"/>
        <end position="21"/>
    </location>
</feature>
<organism evidence="2 3">
    <name type="scientific">Streblomastix strix</name>
    <dbReference type="NCBI Taxonomy" id="222440"/>
    <lineage>
        <taxon>Eukaryota</taxon>
        <taxon>Metamonada</taxon>
        <taxon>Preaxostyla</taxon>
        <taxon>Oxymonadida</taxon>
        <taxon>Streblomastigidae</taxon>
        <taxon>Streblomastix</taxon>
    </lineage>
</organism>
<proteinExistence type="predicted"/>
<accession>A0A5J4TT76</accession>
<comment type="caution">
    <text evidence="2">The sequence shown here is derived from an EMBL/GenBank/DDBJ whole genome shotgun (WGS) entry which is preliminary data.</text>
</comment>
<sequence>MKEEENKGNKRMRLVEEDSEINDIKIDSDIHRVDLTSISDILCDGYNEEQQDDDKDDNEKINTEEQTELNENIKDVENNEIKEKQNHDDQQWECISEFDEVQEEDLVLRRIMKLHGMEEDTKVEKKIVAPKHGQLLPVGAVRRNVKIFSLIMHRMSEKH</sequence>
<protein>
    <submittedName>
        <fullName evidence="2">Uncharacterized protein</fullName>
    </submittedName>
</protein>
<name>A0A5J4TT76_9EUKA</name>
<evidence type="ECO:0000256" key="1">
    <source>
        <dbReference type="SAM" id="MobiDB-lite"/>
    </source>
</evidence>
<dbReference type="AlphaFoldDB" id="A0A5J4TT76"/>
<evidence type="ECO:0000313" key="2">
    <source>
        <dbReference type="EMBL" id="KAA6361504.1"/>
    </source>
</evidence>
<reference evidence="2 3" key="1">
    <citation type="submission" date="2019-03" db="EMBL/GenBank/DDBJ databases">
        <title>Single cell metagenomics reveals metabolic interactions within the superorganism composed of flagellate Streblomastix strix and complex community of Bacteroidetes bacteria on its surface.</title>
        <authorList>
            <person name="Treitli S.C."/>
            <person name="Kolisko M."/>
            <person name="Husnik F."/>
            <person name="Keeling P."/>
            <person name="Hampl V."/>
        </authorList>
    </citation>
    <scope>NUCLEOTIDE SEQUENCE [LARGE SCALE GENOMIC DNA]</scope>
    <source>
        <strain evidence="2">ST1C</strain>
    </source>
</reference>
<dbReference type="EMBL" id="SNRW01025449">
    <property type="protein sequence ID" value="KAA6361504.1"/>
    <property type="molecule type" value="Genomic_DNA"/>
</dbReference>
<evidence type="ECO:0000313" key="3">
    <source>
        <dbReference type="Proteomes" id="UP000324800"/>
    </source>
</evidence>